<keyword evidence="4" id="KW-1185">Reference proteome</keyword>
<dbReference type="Pfam" id="PF13450">
    <property type="entry name" value="NAD_binding_8"/>
    <property type="match status" value="1"/>
</dbReference>
<dbReference type="PRINTS" id="PR00419">
    <property type="entry name" value="ADXRDTASE"/>
</dbReference>
<evidence type="ECO:0000313" key="4">
    <source>
        <dbReference type="Proteomes" id="UP000007015"/>
    </source>
</evidence>
<feature type="domain" description="Amine oxidase" evidence="2">
    <location>
        <begin position="642"/>
        <end position="912"/>
    </location>
</feature>
<dbReference type="Proteomes" id="UP000007015">
    <property type="component" value="Chromosome 5"/>
</dbReference>
<dbReference type="InterPro" id="IPR029063">
    <property type="entry name" value="SAM-dependent_MTases_sf"/>
</dbReference>
<dbReference type="Gene3D" id="3.40.50.150">
    <property type="entry name" value="Vaccinia Virus protein VP39"/>
    <property type="match status" value="3"/>
</dbReference>
<dbReference type="PANTHER" id="PTHR43675">
    <property type="entry name" value="ARSENITE METHYLTRANSFERASE"/>
    <property type="match status" value="1"/>
</dbReference>
<evidence type="ECO:0000256" key="1">
    <source>
        <dbReference type="SAM" id="MobiDB-lite"/>
    </source>
</evidence>
<name>B8AZG4_ORYSI</name>
<gene>
    <name evidence="3" type="ORF">OsI_18995</name>
</gene>
<dbReference type="Pfam" id="PF02353">
    <property type="entry name" value="CMAS"/>
    <property type="match status" value="3"/>
</dbReference>
<dbReference type="SUPFAM" id="SSF53335">
    <property type="entry name" value="S-adenosyl-L-methionine-dependent methyltransferases"/>
    <property type="match status" value="2"/>
</dbReference>
<dbReference type="STRING" id="39946.B8AZG4"/>
<dbReference type="HOGENOM" id="CLU_252604_0_0_1"/>
<feature type="compositionally biased region" description="Low complexity" evidence="1">
    <location>
        <begin position="300"/>
        <end position="309"/>
    </location>
</feature>
<protein>
    <recommendedName>
        <fullName evidence="2">Amine oxidase domain-containing protein</fullName>
    </recommendedName>
</protein>
<proteinExistence type="predicted"/>
<reference evidence="3 4" key="1">
    <citation type="journal article" date="2005" name="PLoS Biol.">
        <title>The genomes of Oryza sativa: a history of duplications.</title>
        <authorList>
            <person name="Yu J."/>
            <person name="Wang J."/>
            <person name="Lin W."/>
            <person name="Li S."/>
            <person name="Li H."/>
            <person name="Zhou J."/>
            <person name="Ni P."/>
            <person name="Dong W."/>
            <person name="Hu S."/>
            <person name="Zeng C."/>
            <person name="Zhang J."/>
            <person name="Zhang Y."/>
            <person name="Li R."/>
            <person name="Xu Z."/>
            <person name="Li S."/>
            <person name="Li X."/>
            <person name="Zheng H."/>
            <person name="Cong L."/>
            <person name="Lin L."/>
            <person name="Yin J."/>
            <person name="Geng J."/>
            <person name="Li G."/>
            <person name="Shi J."/>
            <person name="Liu J."/>
            <person name="Lv H."/>
            <person name="Li J."/>
            <person name="Wang J."/>
            <person name="Deng Y."/>
            <person name="Ran L."/>
            <person name="Shi X."/>
            <person name="Wang X."/>
            <person name="Wu Q."/>
            <person name="Li C."/>
            <person name="Ren X."/>
            <person name="Wang J."/>
            <person name="Wang X."/>
            <person name="Li D."/>
            <person name="Liu D."/>
            <person name="Zhang X."/>
            <person name="Ji Z."/>
            <person name="Zhao W."/>
            <person name="Sun Y."/>
            <person name="Zhang Z."/>
            <person name="Bao J."/>
            <person name="Han Y."/>
            <person name="Dong L."/>
            <person name="Ji J."/>
            <person name="Chen P."/>
            <person name="Wu S."/>
            <person name="Liu J."/>
            <person name="Xiao Y."/>
            <person name="Bu D."/>
            <person name="Tan J."/>
            <person name="Yang L."/>
            <person name="Ye C."/>
            <person name="Zhang J."/>
            <person name="Xu J."/>
            <person name="Zhou Y."/>
            <person name="Yu Y."/>
            <person name="Zhang B."/>
            <person name="Zhuang S."/>
            <person name="Wei H."/>
            <person name="Liu B."/>
            <person name="Lei M."/>
            <person name="Yu H."/>
            <person name="Li Y."/>
            <person name="Xu H."/>
            <person name="Wei S."/>
            <person name="He X."/>
            <person name="Fang L."/>
            <person name="Zhang Z."/>
            <person name="Zhang Y."/>
            <person name="Huang X."/>
            <person name="Su Z."/>
            <person name="Tong W."/>
            <person name="Li J."/>
            <person name="Tong Z."/>
            <person name="Li S."/>
            <person name="Ye J."/>
            <person name="Wang L."/>
            <person name="Fang L."/>
            <person name="Lei T."/>
            <person name="Chen C."/>
            <person name="Chen H."/>
            <person name="Xu Z."/>
            <person name="Li H."/>
            <person name="Huang H."/>
            <person name="Zhang F."/>
            <person name="Xu H."/>
            <person name="Li N."/>
            <person name="Zhao C."/>
            <person name="Li S."/>
            <person name="Dong L."/>
            <person name="Huang Y."/>
            <person name="Li L."/>
            <person name="Xi Y."/>
            <person name="Qi Q."/>
            <person name="Li W."/>
            <person name="Zhang B."/>
            <person name="Hu W."/>
            <person name="Zhang Y."/>
            <person name="Tian X."/>
            <person name="Jiao Y."/>
            <person name="Liang X."/>
            <person name="Jin J."/>
            <person name="Gao L."/>
            <person name="Zheng W."/>
            <person name="Hao B."/>
            <person name="Liu S."/>
            <person name="Wang W."/>
            <person name="Yuan L."/>
            <person name="Cao M."/>
            <person name="McDermott J."/>
            <person name="Samudrala R."/>
            <person name="Wang J."/>
            <person name="Wong G.K."/>
            <person name="Yang H."/>
        </authorList>
    </citation>
    <scope>NUCLEOTIDE SEQUENCE [LARGE SCALE GENOMIC DNA]</scope>
    <source>
        <strain evidence="4">cv. 93-11</strain>
    </source>
</reference>
<dbReference type="PANTHER" id="PTHR43675:SF30">
    <property type="entry name" value="CYCLOPROPANE-FATTY-ACYL-PHOSPHOLIPID SYNTHASE"/>
    <property type="match status" value="1"/>
</dbReference>
<organism evidence="3 4">
    <name type="scientific">Oryza sativa subsp. indica</name>
    <name type="common">Rice</name>
    <dbReference type="NCBI Taxonomy" id="39946"/>
    <lineage>
        <taxon>Eukaryota</taxon>
        <taxon>Viridiplantae</taxon>
        <taxon>Streptophyta</taxon>
        <taxon>Embryophyta</taxon>
        <taxon>Tracheophyta</taxon>
        <taxon>Spermatophyta</taxon>
        <taxon>Magnoliopsida</taxon>
        <taxon>Liliopsida</taxon>
        <taxon>Poales</taxon>
        <taxon>Poaceae</taxon>
        <taxon>BOP clade</taxon>
        <taxon>Oryzoideae</taxon>
        <taxon>Oryzeae</taxon>
        <taxon>Oryzinae</taxon>
        <taxon>Oryza</taxon>
        <taxon>Oryza sativa</taxon>
    </lineage>
</organism>
<evidence type="ECO:0000313" key="3">
    <source>
        <dbReference type="EMBL" id="EEC78767.1"/>
    </source>
</evidence>
<dbReference type="GO" id="GO:0050660">
    <property type="term" value="F:flavin adenine dinucleotide binding"/>
    <property type="evidence" value="ECO:0007669"/>
    <property type="project" value="UniProtKB-ARBA"/>
</dbReference>
<dbReference type="Gramene" id="BGIOSGA019408-TA">
    <property type="protein sequence ID" value="BGIOSGA019408-PA"/>
    <property type="gene ID" value="BGIOSGA019408"/>
</dbReference>
<dbReference type="SUPFAM" id="SSF51905">
    <property type="entry name" value="FAD/NAD(P)-binding domain"/>
    <property type="match status" value="2"/>
</dbReference>
<dbReference type="InterPro" id="IPR002937">
    <property type="entry name" value="Amino_oxidase"/>
</dbReference>
<dbReference type="GO" id="GO:0016491">
    <property type="term" value="F:oxidoreductase activity"/>
    <property type="evidence" value="ECO:0007669"/>
    <property type="project" value="InterPro"/>
</dbReference>
<feature type="region of interest" description="Disordered" evidence="1">
    <location>
        <begin position="283"/>
        <end position="322"/>
    </location>
</feature>
<dbReference type="Pfam" id="PF01593">
    <property type="entry name" value="Amino_oxidase"/>
    <property type="match status" value="1"/>
</dbReference>
<sequence>MRVAVVGAGVSGLAAAHELATSCAGGVDVTVYEKEDSLGGSFARTVGVDGGAGGEVVHLHLGFMPFNSVMGDGSGSHTMGDKWPRGAPHPLLLPGAWQQWRRRWDDGFTSAGLRGNGSIGVGLRDSGYTDSYSFDADPSPSHYTATPKKYIKADKCVYKEINEYPATLLSHKSMALKTVAKSIRNFTQVLRGYQAAAAPPLGHSSFRRRDLVGGVVRGSREGTRAVQPNPSAQWGRGAFCRKTVAKSIRNFTQVLRGYQAAAAPPLGHSSFRRRDLVGGVVRGSREGTRAVQPQSLRSMGPAAPSAGASGERGATLRRGGGSPVAVRRALTAPPSCNIESTRTFLVTLNPSYVPDHVLLKWNTNHFVPTVAASKASLELDQIQGKRGSGFHEDGFQAGKAAAQSLLGNKIDPLTNPKQMVLSWTETGARLLVLRFLKQYISVGNLMKNSVTQTRQNVSQHYDLSNDFFSLFLDKSMTYSSAIFKDEEESLEEAQLRKINLLIHKAKVGQDDEVLEIGSGWGSLAMEVVKQTGCKYTGVTQSVEQLKYAQRRVKEAGLEFISIPEERYDEYRRSSDFIKEYIFPGGCLPSLTRITSAMSAASRLCIEHVENIGYHYYYNSDTLEGQLHAIKSKYSMPSTQVTSPNMMQWFADLGANMERSDMSFSVRTQLDACGECEWASGNGISGLLAKRSNALSPSFWRMISETLKFKRDALRYLEDCENNLDLEQSETLGQFVQSHGYCQFFQEAYLFPICGWMWSCPSQRVLGFSASSVLSFFRKHNLLQLFSRTQPLIVNGRSQSYFNKVREDLESRSCRIKTNCHVKSISSFDRGYRVLEVDGSEEMYDRIIVGIHAPDALKLLGAEATHEESRILGAFQYVSSNLYLHCDESFMPCNSSTWSACNITRTRSGSVCVTYWLNLLQNIESTRTFLVTLNPSYVPDHVLLKWNTNHFVPTVAASKASLELDQIQGKRGSGFHEDGFQAGKAAAQSLLGNKIDPLTNPKQMVLSWTETGARLLVLRFLKQYISVGNLILFEEGGTMFSFGEACEKCNKKSVLRVQDPLFYWQVATEADLGLADAYINGCFSFVNKREGLLNLFLILIASRDAHRSSCRNSSRRGWWTPLLFTAGVASAKYFLRHISRKNSVTQTRQNVSQHYDLSNDFFSLFLDKSMTYSSAIFKDEEESLEEAQLRKINLLIHKAKVGQDDEVLEIGSGWGSLAMEVVKQTGCKYTGVTQSVEQLKYAQRRVKEAGLEDRITFLLCDYREIPCHKYDRIICCEMIEEVGHEYMDEFFGCCESLLAENGIFVTQFTSIPEERYDEYRRSSDFIKEYIFPGGCLPSLTRITSAMSAASRLCIEHVENIGYHYYTTLIRWRDNFMANKDKILALGFDEKFIRTWEYYFIYCAAGFKSRTLGDYQIVFSRPGNTKMGSGF</sequence>
<dbReference type="OMA" id="KEINEYP"/>
<dbReference type="Gene3D" id="3.50.50.60">
    <property type="entry name" value="FAD/NAD(P)-binding domain"/>
    <property type="match status" value="1"/>
</dbReference>
<dbReference type="InterPro" id="IPR036188">
    <property type="entry name" value="FAD/NAD-bd_sf"/>
</dbReference>
<accession>B8AZG4</accession>
<dbReference type="EMBL" id="CM000130">
    <property type="protein sequence ID" value="EEC78767.1"/>
    <property type="molecule type" value="Genomic_DNA"/>
</dbReference>
<dbReference type="CDD" id="cd02440">
    <property type="entry name" value="AdoMet_MTases"/>
    <property type="match status" value="2"/>
</dbReference>
<dbReference type="GO" id="GO:0008168">
    <property type="term" value="F:methyltransferase activity"/>
    <property type="evidence" value="ECO:0007669"/>
    <property type="project" value="TreeGrafter"/>
</dbReference>
<dbReference type="InterPro" id="IPR026669">
    <property type="entry name" value="Arsenite_MeTrfase-like"/>
</dbReference>
<evidence type="ECO:0000259" key="2">
    <source>
        <dbReference type="Pfam" id="PF01593"/>
    </source>
</evidence>